<organism evidence="3 4">
    <name type="scientific">Amanita muscaria (strain Koide BX008)</name>
    <dbReference type="NCBI Taxonomy" id="946122"/>
    <lineage>
        <taxon>Eukaryota</taxon>
        <taxon>Fungi</taxon>
        <taxon>Dikarya</taxon>
        <taxon>Basidiomycota</taxon>
        <taxon>Agaricomycotina</taxon>
        <taxon>Agaricomycetes</taxon>
        <taxon>Agaricomycetidae</taxon>
        <taxon>Agaricales</taxon>
        <taxon>Pluteineae</taxon>
        <taxon>Amanitaceae</taxon>
        <taxon>Amanita</taxon>
    </lineage>
</organism>
<protein>
    <recommendedName>
        <fullName evidence="2">DUF6534 domain-containing protein</fullName>
    </recommendedName>
</protein>
<dbReference type="InterPro" id="IPR045339">
    <property type="entry name" value="DUF6534"/>
</dbReference>
<feature type="domain" description="DUF6534" evidence="2">
    <location>
        <begin position="167"/>
        <end position="253"/>
    </location>
</feature>
<reference evidence="3 4" key="1">
    <citation type="submission" date="2014-04" db="EMBL/GenBank/DDBJ databases">
        <title>Evolutionary Origins and Diversification of the Mycorrhizal Mutualists.</title>
        <authorList>
            <consortium name="DOE Joint Genome Institute"/>
            <consortium name="Mycorrhizal Genomics Consortium"/>
            <person name="Kohler A."/>
            <person name="Kuo A."/>
            <person name="Nagy L.G."/>
            <person name="Floudas D."/>
            <person name="Copeland A."/>
            <person name="Barry K.W."/>
            <person name="Cichocki N."/>
            <person name="Veneault-Fourrey C."/>
            <person name="LaButti K."/>
            <person name="Lindquist E.A."/>
            <person name="Lipzen A."/>
            <person name="Lundell T."/>
            <person name="Morin E."/>
            <person name="Murat C."/>
            <person name="Riley R."/>
            <person name="Ohm R."/>
            <person name="Sun H."/>
            <person name="Tunlid A."/>
            <person name="Henrissat B."/>
            <person name="Grigoriev I.V."/>
            <person name="Hibbett D.S."/>
            <person name="Martin F."/>
        </authorList>
    </citation>
    <scope>NUCLEOTIDE SEQUENCE [LARGE SCALE GENOMIC DNA]</scope>
    <source>
        <strain evidence="3 4">Koide BX008</strain>
    </source>
</reference>
<evidence type="ECO:0000313" key="4">
    <source>
        <dbReference type="Proteomes" id="UP000054549"/>
    </source>
</evidence>
<dbReference type="OrthoDB" id="3231781at2759"/>
<feature type="transmembrane region" description="Helical" evidence="1">
    <location>
        <begin position="228"/>
        <end position="250"/>
    </location>
</feature>
<dbReference type="HOGENOM" id="CLU_046025_0_0_1"/>
<dbReference type="PANTHER" id="PTHR40465">
    <property type="entry name" value="CHROMOSOME 1, WHOLE GENOME SHOTGUN SEQUENCE"/>
    <property type="match status" value="1"/>
</dbReference>
<feature type="transmembrane region" description="Helical" evidence="1">
    <location>
        <begin position="158"/>
        <end position="182"/>
    </location>
</feature>
<dbReference type="Proteomes" id="UP000054549">
    <property type="component" value="Unassembled WGS sequence"/>
</dbReference>
<feature type="transmembrane region" description="Helical" evidence="1">
    <location>
        <begin position="87"/>
        <end position="106"/>
    </location>
</feature>
<evidence type="ECO:0000259" key="2">
    <source>
        <dbReference type="Pfam" id="PF20152"/>
    </source>
</evidence>
<accession>A0A0C2WY74</accession>
<keyword evidence="1" id="KW-1133">Transmembrane helix</keyword>
<dbReference type="AlphaFoldDB" id="A0A0C2WY74"/>
<feature type="transmembrane region" description="Helical" evidence="1">
    <location>
        <begin position="202"/>
        <end position="222"/>
    </location>
</feature>
<sequence>MSIITETYGALLLGILAATFLSGMNTLQTVLYFRLFPEDPIALKALVSVVWSLDIIHTSFIWVSLWTYLIVNIGQIPKIDEIQTPELIPGTIVVTAVVTFTVHMFYLQRIFRLSNRNYWISAPILLLSLTRVGGSVPTSVDMYRAKRFSVFVASGSEWILSLGLSSAAATDVAIMVAMFVLLKSSRERSISLNNVIDQLILYTLEMGSVTAIMAVVCMITWFTQPHTLIFGAIYLCVSKLYAISLMGTLITRYQLRQRNESENSQAWKMSKFVRAGDTSQSTTSTPIKSTEVPLQEVHVDMTQGAQYDHKTRLRF</sequence>
<keyword evidence="4" id="KW-1185">Reference proteome</keyword>
<dbReference type="EMBL" id="KN818234">
    <property type="protein sequence ID" value="KIL66767.1"/>
    <property type="molecule type" value="Genomic_DNA"/>
</dbReference>
<dbReference type="PANTHER" id="PTHR40465:SF1">
    <property type="entry name" value="DUF6534 DOMAIN-CONTAINING PROTEIN"/>
    <property type="match status" value="1"/>
</dbReference>
<dbReference type="Pfam" id="PF20152">
    <property type="entry name" value="DUF6534"/>
    <property type="match status" value="1"/>
</dbReference>
<feature type="transmembrane region" description="Helical" evidence="1">
    <location>
        <begin position="118"/>
        <end position="138"/>
    </location>
</feature>
<dbReference type="InParanoid" id="A0A0C2WY74"/>
<proteinExistence type="predicted"/>
<name>A0A0C2WY74_AMAMK</name>
<evidence type="ECO:0000256" key="1">
    <source>
        <dbReference type="SAM" id="Phobius"/>
    </source>
</evidence>
<feature type="transmembrane region" description="Helical" evidence="1">
    <location>
        <begin position="45"/>
        <end position="67"/>
    </location>
</feature>
<gene>
    <name evidence="3" type="ORF">M378DRAFT_160256</name>
</gene>
<keyword evidence="1" id="KW-0812">Transmembrane</keyword>
<dbReference type="STRING" id="946122.A0A0C2WY74"/>
<evidence type="ECO:0000313" key="3">
    <source>
        <dbReference type="EMBL" id="KIL66767.1"/>
    </source>
</evidence>
<feature type="transmembrane region" description="Helical" evidence="1">
    <location>
        <begin position="12"/>
        <end position="33"/>
    </location>
</feature>
<keyword evidence="1" id="KW-0472">Membrane</keyword>